<proteinExistence type="predicted"/>
<dbReference type="SUPFAM" id="SSF53335">
    <property type="entry name" value="S-adenosyl-L-methionine-dependent methyltransferases"/>
    <property type="match status" value="1"/>
</dbReference>
<dbReference type="OrthoDB" id="66144at2759"/>
<organism evidence="1 2">
    <name type="scientific">Fistulifera solaris</name>
    <name type="common">Oleaginous diatom</name>
    <dbReference type="NCBI Taxonomy" id="1519565"/>
    <lineage>
        <taxon>Eukaryota</taxon>
        <taxon>Sar</taxon>
        <taxon>Stramenopiles</taxon>
        <taxon>Ochrophyta</taxon>
        <taxon>Bacillariophyta</taxon>
        <taxon>Bacillariophyceae</taxon>
        <taxon>Bacillariophycidae</taxon>
        <taxon>Naviculales</taxon>
        <taxon>Naviculaceae</taxon>
        <taxon>Fistulifera</taxon>
    </lineage>
</organism>
<protein>
    <recommendedName>
        <fullName evidence="3">Methyltransferase domain-containing protein</fullName>
    </recommendedName>
</protein>
<evidence type="ECO:0000313" key="1">
    <source>
        <dbReference type="EMBL" id="GAX10497.1"/>
    </source>
</evidence>
<reference evidence="1 2" key="1">
    <citation type="journal article" date="2015" name="Plant Cell">
        <title>Oil accumulation by the oleaginous diatom Fistulifera solaris as revealed by the genome and transcriptome.</title>
        <authorList>
            <person name="Tanaka T."/>
            <person name="Maeda Y."/>
            <person name="Veluchamy A."/>
            <person name="Tanaka M."/>
            <person name="Abida H."/>
            <person name="Marechal E."/>
            <person name="Bowler C."/>
            <person name="Muto M."/>
            <person name="Sunaga Y."/>
            <person name="Tanaka M."/>
            <person name="Yoshino T."/>
            <person name="Taniguchi T."/>
            <person name="Fukuda Y."/>
            <person name="Nemoto M."/>
            <person name="Matsumoto M."/>
            <person name="Wong P.S."/>
            <person name="Aburatani S."/>
            <person name="Fujibuchi W."/>
        </authorList>
    </citation>
    <scope>NUCLEOTIDE SEQUENCE [LARGE SCALE GENOMIC DNA]</scope>
    <source>
        <strain evidence="1 2">JPCC DA0580</strain>
    </source>
</reference>
<evidence type="ECO:0000313" key="2">
    <source>
        <dbReference type="Proteomes" id="UP000198406"/>
    </source>
</evidence>
<dbReference type="Proteomes" id="UP000198406">
    <property type="component" value="Unassembled WGS sequence"/>
</dbReference>
<dbReference type="EMBL" id="BDSP01000017">
    <property type="protein sequence ID" value="GAX10497.1"/>
    <property type="molecule type" value="Genomic_DNA"/>
</dbReference>
<comment type="caution">
    <text evidence="1">The sequence shown here is derived from an EMBL/GenBank/DDBJ whole genome shotgun (WGS) entry which is preliminary data.</text>
</comment>
<dbReference type="Pfam" id="PF13489">
    <property type="entry name" value="Methyltransf_23"/>
    <property type="match status" value="1"/>
</dbReference>
<dbReference type="Gene3D" id="3.40.50.150">
    <property type="entry name" value="Vaccinia Virus protein VP39"/>
    <property type="match status" value="1"/>
</dbReference>
<dbReference type="InParanoid" id="A0A1Z5J936"/>
<gene>
    <name evidence="1" type="ORF">FisN_21Lh200</name>
</gene>
<keyword evidence="2" id="KW-1185">Reference proteome</keyword>
<dbReference type="AlphaFoldDB" id="A0A1Z5J936"/>
<dbReference type="InterPro" id="IPR029063">
    <property type="entry name" value="SAM-dependent_MTases_sf"/>
</dbReference>
<accession>A0A1Z5J936</accession>
<evidence type="ECO:0008006" key="3">
    <source>
        <dbReference type="Google" id="ProtNLM"/>
    </source>
</evidence>
<name>A0A1Z5J936_FISSO</name>
<sequence length="255" mass="28457">MTKTNALHAGLGQHEMDEQLSKMYQAVYEAKTHDDCKRAYQQWAPLYEYSEVEKNKWKAPQMVARLLCRYVESGNAELGGLATPSSNGPILDVGAGTGLVGVTLRELLPKRKILAYDLSPDMLKIAEEKKAYDSLIEGAAEDLLKPDGPLQQTLGTGVRFAGITCVGSINHGHIPVDAIDWFVDLLEDNGYCAFSLRTQILNSSALEFLWKGTIQGKWRIAELYTTRNACADDLHTHVCLQKLTFNEREELRKLV</sequence>
<dbReference type="CDD" id="cd02440">
    <property type="entry name" value="AdoMet_MTases"/>
    <property type="match status" value="1"/>
</dbReference>